<evidence type="ECO:0000259" key="1">
    <source>
        <dbReference type="Pfam" id="PF14420"/>
    </source>
</evidence>
<gene>
    <name evidence="2" type="ORF">FSARC_13003</name>
</gene>
<dbReference type="EMBL" id="JABEXW010000935">
    <property type="protein sequence ID" value="KAF4951075.1"/>
    <property type="molecule type" value="Genomic_DNA"/>
</dbReference>
<dbReference type="OrthoDB" id="5600002at2759"/>
<dbReference type="AlphaFoldDB" id="A0A8H4T493"/>
<evidence type="ECO:0000313" key="3">
    <source>
        <dbReference type="Proteomes" id="UP000622797"/>
    </source>
</evidence>
<protein>
    <recommendedName>
        <fullName evidence="1">Clr5 domain-containing protein</fullName>
    </recommendedName>
</protein>
<reference evidence="2" key="1">
    <citation type="journal article" date="2020" name="BMC Genomics">
        <title>Correction to: Identification and distribution of gene clusters required for synthesis of sphingolipid metabolism inhibitors in diverse species of the filamentous fungus Fusarium.</title>
        <authorList>
            <person name="Kim H.S."/>
            <person name="Lohmar J.M."/>
            <person name="Busman M."/>
            <person name="Brown D.W."/>
            <person name="Naumann T.A."/>
            <person name="Divon H.H."/>
            <person name="Lysoe E."/>
            <person name="Uhlig S."/>
            <person name="Proctor R.H."/>
        </authorList>
    </citation>
    <scope>NUCLEOTIDE SEQUENCE</scope>
    <source>
        <strain evidence="2">NRRL 20472</strain>
    </source>
</reference>
<name>A0A8H4T493_9HYPO</name>
<keyword evidence="3" id="KW-1185">Reference proteome</keyword>
<organism evidence="2 3">
    <name type="scientific">Fusarium sarcochroum</name>
    <dbReference type="NCBI Taxonomy" id="1208366"/>
    <lineage>
        <taxon>Eukaryota</taxon>
        <taxon>Fungi</taxon>
        <taxon>Dikarya</taxon>
        <taxon>Ascomycota</taxon>
        <taxon>Pezizomycotina</taxon>
        <taxon>Sordariomycetes</taxon>
        <taxon>Hypocreomycetidae</taxon>
        <taxon>Hypocreales</taxon>
        <taxon>Nectriaceae</taxon>
        <taxon>Fusarium</taxon>
        <taxon>Fusarium lateritium species complex</taxon>
    </lineage>
</organism>
<proteinExistence type="predicted"/>
<comment type="caution">
    <text evidence="2">The sequence shown here is derived from an EMBL/GenBank/DDBJ whole genome shotgun (WGS) entry which is preliminary data.</text>
</comment>
<sequence length="291" mass="32804">MEKRFGIVQSKRQYGYRFEKWGIKKWTAPKNRATRDESTDFSDVNMDLLPSRRQLSPSRILSAVRKRRSDISPDARKRICVREVSTISLATKHYTISQDHTAGEETRRSHLFANFGRKHQRQPGVRGAPVNNPDCRGVVLADYIVPLYIPAIRMDSADVNPPLPPPRYPGFPPPGDRAYDADYLSTIEDQHGNNLPFNHSTYRLGGKPRVSYDERDLIDPSSKVRIAVLDTGLPATKDQFRQQFPIPKVVLSNAVDNSPVILSGLIPQSPVPNSAPSSPSYTNALEKDLWM</sequence>
<accession>A0A8H4T493</accession>
<dbReference type="Pfam" id="PF14420">
    <property type="entry name" value="Clr5"/>
    <property type="match status" value="1"/>
</dbReference>
<feature type="domain" description="Clr5" evidence="1">
    <location>
        <begin position="1"/>
        <end position="25"/>
    </location>
</feature>
<reference evidence="2" key="2">
    <citation type="submission" date="2020-05" db="EMBL/GenBank/DDBJ databases">
        <authorList>
            <person name="Kim H.-S."/>
            <person name="Proctor R.H."/>
            <person name="Brown D.W."/>
        </authorList>
    </citation>
    <scope>NUCLEOTIDE SEQUENCE</scope>
    <source>
        <strain evidence="2">NRRL 20472</strain>
    </source>
</reference>
<dbReference type="InterPro" id="IPR025676">
    <property type="entry name" value="Clr5_dom"/>
</dbReference>
<dbReference type="Proteomes" id="UP000622797">
    <property type="component" value="Unassembled WGS sequence"/>
</dbReference>
<evidence type="ECO:0000313" key="2">
    <source>
        <dbReference type="EMBL" id="KAF4951075.1"/>
    </source>
</evidence>